<protein>
    <recommendedName>
        <fullName evidence="2">Aromatic-ring-hydroxylating dioxygenase alpha subunit C-terminal domain-containing protein</fullName>
    </recommendedName>
</protein>
<dbReference type="EMBL" id="QUTI01022239">
    <property type="protein sequence ID" value="RLO08111.1"/>
    <property type="molecule type" value="Genomic_DNA"/>
</dbReference>
<dbReference type="Pfam" id="PF00848">
    <property type="entry name" value="Ring_hydroxyl_A"/>
    <property type="match status" value="1"/>
</dbReference>
<proteinExistence type="predicted"/>
<evidence type="ECO:0000259" key="2">
    <source>
        <dbReference type="Pfam" id="PF00848"/>
    </source>
</evidence>
<reference evidence="3 4" key="1">
    <citation type="journal article" date="2018" name="J. Invertebr. Pathol.">
        <title>New genotyping method for the causative agent of crayfish plague (Aphanomyces astaci) based on whole genome data.</title>
        <authorList>
            <person name="Minardi D."/>
            <person name="Studholme D.J."/>
            <person name="van der Giezen M."/>
            <person name="Pretto T."/>
            <person name="Oidtmann B."/>
        </authorList>
    </citation>
    <scope>NUCLEOTIDE SEQUENCE [LARGE SCALE GENOMIC DNA]</scope>
    <source>
        <strain evidence="3 4">KB13</strain>
    </source>
</reference>
<dbReference type="SUPFAM" id="SSF55961">
    <property type="entry name" value="Bet v1-like"/>
    <property type="match status" value="1"/>
</dbReference>
<dbReference type="InterPro" id="IPR015879">
    <property type="entry name" value="Ring_hydroxy_dOase_asu_C_dom"/>
</dbReference>
<feature type="region of interest" description="Disordered" evidence="1">
    <location>
        <begin position="100"/>
        <end position="120"/>
    </location>
</feature>
<feature type="non-terminal residue" evidence="3">
    <location>
        <position position="1"/>
    </location>
</feature>
<dbReference type="GO" id="GO:0005506">
    <property type="term" value="F:iron ion binding"/>
    <property type="evidence" value="ECO:0007669"/>
    <property type="project" value="InterPro"/>
</dbReference>
<comment type="caution">
    <text evidence="3">The sequence shown here is derived from an EMBL/GenBank/DDBJ whole genome shotgun (WGS) entry which is preliminary data.</text>
</comment>
<feature type="domain" description="Aromatic-ring-hydroxylating dioxygenase alpha subunit C-terminal" evidence="2">
    <location>
        <begin position="38"/>
        <end position="98"/>
    </location>
</feature>
<evidence type="ECO:0000313" key="4">
    <source>
        <dbReference type="Proteomes" id="UP000275652"/>
    </source>
</evidence>
<evidence type="ECO:0000313" key="3">
    <source>
        <dbReference type="EMBL" id="RLO08111.1"/>
    </source>
</evidence>
<sequence length="120" mass="13957">TTVEHAELFVHPSVYDVPGTIMAPKHIKICSFRGKHVDHKDKLDKMWAFYDQTNNEDFAVCERVQVGVMARAYQGGRMTFRFEETIHRFQNMVADYMTSHPTIPKSDTSPPYTFEQKSQQ</sequence>
<dbReference type="GO" id="GO:0051537">
    <property type="term" value="F:2 iron, 2 sulfur cluster binding"/>
    <property type="evidence" value="ECO:0007669"/>
    <property type="project" value="InterPro"/>
</dbReference>
<dbReference type="AlphaFoldDB" id="A0A9X8HBP2"/>
<organism evidence="3 4">
    <name type="scientific">Aphanomyces astaci</name>
    <name type="common">Crayfish plague agent</name>
    <dbReference type="NCBI Taxonomy" id="112090"/>
    <lineage>
        <taxon>Eukaryota</taxon>
        <taxon>Sar</taxon>
        <taxon>Stramenopiles</taxon>
        <taxon>Oomycota</taxon>
        <taxon>Saprolegniomycetes</taxon>
        <taxon>Saprolegniales</taxon>
        <taxon>Verrucalvaceae</taxon>
        <taxon>Aphanomyces</taxon>
    </lineage>
</organism>
<dbReference type="Gene3D" id="3.90.380.10">
    <property type="entry name" value="Naphthalene 1,2-dioxygenase Alpha Subunit, Chain A, domain 1"/>
    <property type="match status" value="1"/>
</dbReference>
<evidence type="ECO:0000256" key="1">
    <source>
        <dbReference type="SAM" id="MobiDB-lite"/>
    </source>
</evidence>
<dbReference type="Proteomes" id="UP000275652">
    <property type="component" value="Unassembled WGS sequence"/>
</dbReference>
<gene>
    <name evidence="3" type="ORF">DYB28_001900</name>
</gene>
<name>A0A9X8HBP2_APHAT</name>
<accession>A0A9X8HBP2</accession>